<sequence length="150" mass="18008">MIASIPRRLNKIKKLMREYYDLDHGSFIEKHTELIRAFDVRGSKHKGHPHKNIRVYISRKSLKHFVESRKKEFSKNHTAEQTLTAVFFAIDNLQETITHFDFYEYEPPIKHFYIKDYSHVGKPSLRVLLELQDEKLEIISVHFKKNKKKK</sequence>
<evidence type="ECO:0000313" key="1">
    <source>
        <dbReference type="EMBL" id="KKS48096.1"/>
    </source>
</evidence>
<accession>A0A0G1BPB4</accession>
<evidence type="ECO:0000313" key="2">
    <source>
        <dbReference type="Proteomes" id="UP000034704"/>
    </source>
</evidence>
<dbReference type="Proteomes" id="UP000034704">
    <property type="component" value="Unassembled WGS sequence"/>
</dbReference>
<dbReference type="EMBL" id="LCDG01000003">
    <property type="protein sequence ID" value="KKS48096.1"/>
    <property type="molecule type" value="Genomic_DNA"/>
</dbReference>
<name>A0A0G1BPB4_9BACT</name>
<reference evidence="1 2" key="1">
    <citation type="journal article" date="2015" name="Nature">
        <title>rRNA introns, odd ribosomes, and small enigmatic genomes across a large radiation of phyla.</title>
        <authorList>
            <person name="Brown C.T."/>
            <person name="Hug L.A."/>
            <person name="Thomas B.C."/>
            <person name="Sharon I."/>
            <person name="Castelle C.J."/>
            <person name="Singh A."/>
            <person name="Wilkins M.J."/>
            <person name="Williams K.H."/>
            <person name="Banfield J.F."/>
        </authorList>
    </citation>
    <scope>NUCLEOTIDE SEQUENCE [LARGE SCALE GENOMIC DNA]</scope>
</reference>
<organism evidence="1 2">
    <name type="scientific">Candidatus Nomurabacteria bacterium GW2011_GWC2_42_20</name>
    <dbReference type="NCBI Taxonomy" id="1618756"/>
    <lineage>
        <taxon>Bacteria</taxon>
        <taxon>Candidatus Nomuraibacteriota</taxon>
    </lineage>
</organism>
<proteinExistence type="predicted"/>
<gene>
    <name evidence="1" type="ORF">UV12_C0003G0055</name>
</gene>
<comment type="caution">
    <text evidence="1">The sequence shown here is derived from an EMBL/GenBank/DDBJ whole genome shotgun (WGS) entry which is preliminary data.</text>
</comment>
<dbReference type="AlphaFoldDB" id="A0A0G1BPB4"/>
<protein>
    <submittedName>
        <fullName evidence="1">Uncharacterized protein</fullName>
    </submittedName>
</protein>